<accession>A0ABN2GKW7</accession>
<evidence type="ECO:0000313" key="2">
    <source>
        <dbReference type="Proteomes" id="UP001500618"/>
    </source>
</evidence>
<sequence length="165" mass="17726">MRSYELLTWLTLSVSGTVEACWDQPRAMAARVGNLESRNVSAATGKSMPRSSQAGLREHVEHEPTMGGTEDVIQLSPHRCLSVSHVCSVALVPGPLDLSHRTISGPPVIQDDHWAANSVTKEGSSPSKHLSTVAEIVRKLIQAGRNCHVALQAARSPDDLTKSTT</sequence>
<comment type="caution">
    <text evidence="1">The sequence shown here is derived from an EMBL/GenBank/DDBJ whole genome shotgun (WGS) entry which is preliminary data.</text>
</comment>
<evidence type="ECO:0000313" key="1">
    <source>
        <dbReference type="EMBL" id="GAA1672906.1"/>
    </source>
</evidence>
<gene>
    <name evidence="1" type="ORF">GCM10009765_22780</name>
</gene>
<proteinExistence type="predicted"/>
<dbReference type="EMBL" id="BAAANY010000008">
    <property type="protein sequence ID" value="GAA1672906.1"/>
    <property type="molecule type" value="Genomic_DNA"/>
</dbReference>
<keyword evidence="2" id="KW-1185">Reference proteome</keyword>
<name>A0ABN2GKW7_9ACTN</name>
<organism evidence="1 2">
    <name type="scientific">Fodinicola feengrottensis</name>
    <dbReference type="NCBI Taxonomy" id="435914"/>
    <lineage>
        <taxon>Bacteria</taxon>
        <taxon>Bacillati</taxon>
        <taxon>Actinomycetota</taxon>
        <taxon>Actinomycetes</taxon>
        <taxon>Mycobacteriales</taxon>
        <taxon>Fodinicola</taxon>
    </lineage>
</organism>
<reference evidence="1 2" key="1">
    <citation type="journal article" date="2019" name="Int. J. Syst. Evol. Microbiol.">
        <title>The Global Catalogue of Microorganisms (GCM) 10K type strain sequencing project: providing services to taxonomists for standard genome sequencing and annotation.</title>
        <authorList>
            <consortium name="The Broad Institute Genomics Platform"/>
            <consortium name="The Broad Institute Genome Sequencing Center for Infectious Disease"/>
            <person name="Wu L."/>
            <person name="Ma J."/>
        </authorList>
    </citation>
    <scope>NUCLEOTIDE SEQUENCE [LARGE SCALE GENOMIC DNA]</scope>
    <source>
        <strain evidence="1 2">JCM 14718</strain>
    </source>
</reference>
<dbReference type="Proteomes" id="UP001500618">
    <property type="component" value="Unassembled WGS sequence"/>
</dbReference>
<protein>
    <submittedName>
        <fullName evidence="1">Uncharacterized protein</fullName>
    </submittedName>
</protein>